<feature type="domain" description="Integrase catalytic" evidence="1">
    <location>
        <begin position="125"/>
        <end position="259"/>
    </location>
</feature>
<dbReference type="InterPro" id="IPR012337">
    <property type="entry name" value="RNaseH-like_sf"/>
</dbReference>
<dbReference type="GO" id="GO:0015074">
    <property type="term" value="P:DNA integration"/>
    <property type="evidence" value="ECO:0007669"/>
    <property type="project" value="InterPro"/>
</dbReference>
<accession>A0A0F9E5L7</accession>
<dbReference type="PROSITE" id="PS50994">
    <property type="entry name" value="INTEGRASE"/>
    <property type="match status" value="1"/>
</dbReference>
<dbReference type="AlphaFoldDB" id="A0A0F9E5L7"/>
<evidence type="ECO:0000313" key="2">
    <source>
        <dbReference type="EMBL" id="KKL19323.1"/>
    </source>
</evidence>
<dbReference type="InterPro" id="IPR009057">
    <property type="entry name" value="Homeodomain-like_sf"/>
</dbReference>
<comment type="caution">
    <text evidence="2">The sequence shown here is derived from an EMBL/GenBank/DDBJ whole genome shotgun (WGS) entry which is preliminary data.</text>
</comment>
<dbReference type="InterPro" id="IPR001584">
    <property type="entry name" value="Integrase_cat-core"/>
</dbReference>
<dbReference type="SUPFAM" id="SSF46689">
    <property type="entry name" value="Homeodomain-like"/>
    <property type="match status" value="1"/>
</dbReference>
<protein>
    <recommendedName>
        <fullName evidence="1">Integrase catalytic domain-containing protein</fullName>
    </recommendedName>
</protein>
<dbReference type="Gene3D" id="3.30.420.10">
    <property type="entry name" value="Ribonuclease H-like superfamily/Ribonuclease H"/>
    <property type="match status" value="1"/>
</dbReference>
<dbReference type="GO" id="GO:0003676">
    <property type="term" value="F:nucleic acid binding"/>
    <property type="evidence" value="ECO:0007669"/>
    <property type="project" value="InterPro"/>
</dbReference>
<evidence type="ECO:0000259" key="1">
    <source>
        <dbReference type="PROSITE" id="PS50994"/>
    </source>
</evidence>
<dbReference type="EMBL" id="LAZR01038528">
    <property type="protein sequence ID" value="KKL19323.1"/>
    <property type="molecule type" value="Genomic_DNA"/>
</dbReference>
<reference evidence="2" key="1">
    <citation type="journal article" date="2015" name="Nature">
        <title>Complex archaea that bridge the gap between prokaryotes and eukaryotes.</title>
        <authorList>
            <person name="Spang A."/>
            <person name="Saw J.H."/>
            <person name="Jorgensen S.L."/>
            <person name="Zaremba-Niedzwiedzka K."/>
            <person name="Martijn J."/>
            <person name="Lind A.E."/>
            <person name="van Eijk R."/>
            <person name="Schleper C."/>
            <person name="Guy L."/>
            <person name="Ettema T.J."/>
        </authorList>
    </citation>
    <scope>NUCLEOTIDE SEQUENCE</scope>
</reference>
<proteinExistence type="predicted"/>
<name>A0A0F9E5L7_9ZZZZ</name>
<dbReference type="InterPro" id="IPR036397">
    <property type="entry name" value="RNaseH_sf"/>
</dbReference>
<sequence>MKDIQKYKVLKDVTEKKLKGTQAAQILSLTPVHISRLKKRFLKEGFHGLLRKSPASRPNKKIYDKDVEKILKLRKELYYDFNIMHFMDKLHEFHKMPYCYESIRQILIKHNEHLPKKKKKVYRQRRRMPKAGMLVQMDSSLHYWLPLVENKWWLITMIDDATNEVAYAQFFPGDTLFANMHVIRRIIEIKGIFMSLYVDKASHFKTTRHGGLHYNIAQEQEDTQIERALKELDINIITANSPQAKGRIAGAATFAGSHL</sequence>
<dbReference type="SUPFAM" id="SSF53098">
    <property type="entry name" value="Ribonuclease H-like"/>
    <property type="match status" value="1"/>
</dbReference>
<gene>
    <name evidence="2" type="ORF">LCGC14_2466620</name>
</gene>
<organism evidence="2">
    <name type="scientific">marine sediment metagenome</name>
    <dbReference type="NCBI Taxonomy" id="412755"/>
    <lineage>
        <taxon>unclassified sequences</taxon>
        <taxon>metagenomes</taxon>
        <taxon>ecological metagenomes</taxon>
    </lineage>
</organism>